<organism evidence="1 2">
    <name type="scientific">Paramecium octaurelia</name>
    <dbReference type="NCBI Taxonomy" id="43137"/>
    <lineage>
        <taxon>Eukaryota</taxon>
        <taxon>Sar</taxon>
        <taxon>Alveolata</taxon>
        <taxon>Ciliophora</taxon>
        <taxon>Intramacronucleata</taxon>
        <taxon>Oligohymenophorea</taxon>
        <taxon>Peniculida</taxon>
        <taxon>Parameciidae</taxon>
        <taxon>Paramecium</taxon>
    </lineage>
</organism>
<evidence type="ECO:0000313" key="2">
    <source>
        <dbReference type="Proteomes" id="UP000683925"/>
    </source>
</evidence>
<dbReference type="EMBL" id="CAJJDP010000095">
    <property type="protein sequence ID" value="CAD8189928.1"/>
    <property type="molecule type" value="Genomic_DNA"/>
</dbReference>
<keyword evidence="2" id="KW-1185">Reference proteome</keyword>
<protein>
    <submittedName>
        <fullName evidence="1">Uncharacterized protein</fullName>
    </submittedName>
</protein>
<name>A0A8S1WJ07_PAROT</name>
<proteinExistence type="predicted"/>
<dbReference type="AlphaFoldDB" id="A0A8S1WJ07"/>
<gene>
    <name evidence="1" type="ORF">POCTA_138.1.T0960077</name>
</gene>
<dbReference type="Proteomes" id="UP000683925">
    <property type="component" value="Unassembled WGS sequence"/>
</dbReference>
<sequence>MLQQKSLEKLINKSILILIGNCKKNNKKNLKNNKITLFKRICIFNQVYSYLNCNYRRRDSWIKCGSPIDNRWTCNSFVNQDI</sequence>
<accession>A0A8S1WJ07</accession>
<reference evidence="1" key="1">
    <citation type="submission" date="2021-01" db="EMBL/GenBank/DDBJ databases">
        <authorList>
            <consortium name="Genoscope - CEA"/>
            <person name="William W."/>
        </authorList>
    </citation>
    <scope>NUCLEOTIDE SEQUENCE</scope>
</reference>
<comment type="caution">
    <text evidence="1">The sequence shown here is derived from an EMBL/GenBank/DDBJ whole genome shotgun (WGS) entry which is preliminary data.</text>
</comment>
<evidence type="ECO:0000313" key="1">
    <source>
        <dbReference type="EMBL" id="CAD8189928.1"/>
    </source>
</evidence>